<evidence type="ECO:0000256" key="1">
    <source>
        <dbReference type="SAM" id="MobiDB-lite"/>
    </source>
</evidence>
<keyword evidence="3" id="KW-1185">Reference proteome</keyword>
<feature type="region of interest" description="Disordered" evidence="1">
    <location>
        <begin position="599"/>
        <end position="686"/>
    </location>
</feature>
<dbReference type="AlphaFoldDB" id="A0A4Q7UIV0"/>
<evidence type="ECO:0000313" key="2">
    <source>
        <dbReference type="EMBL" id="RZT79453.1"/>
    </source>
</evidence>
<sequence length="686" mass="69983">MTQPTPATGLDSIKWEDGLLQILGMPAVDRTPFLSNPWINLTSIQIDINNLPEFGDNEHSQKNNEFYFFRRLGTTDGRNHSTDYWYLTVRANVAWFVGGEGESLHERFYKEFWNRSRDTLFTPATPLVLDPQSFHTAAESMYNAETWLNHAIGELRREINDLAGGQSGLSGAAATAYRESLENMRKELQVLHDDLQSSQNWTEMLHKNGHAAQDFWNQARQAWSNWSAYWHHQPNEIIIRVLDQIKAQVSGPGDNAMFTLTIGDGITGQYNLAFDFEWARLNQDMHAVFQRGLNELDQNMRTIYGALRNSLDETVTNMLTPSQVPTGGGTGAGVPNIGGAGKGPDIGGAGKGPDIGGGAGDGPDIGGAGEGPDIGGAGEGPDIGGAGDGLGITGGPGSPGLGDLPPPNGFESEIPGLGDGVQSGTGGGAGVPDLGVPGGPTGDGLGLGDPPGLPPGSGLGGVGGSTGGTGALPPGGFGTGGGLGSIGSPTGGAGRPSPNDSKPGSGLIGGPAGDFEGGPTTIDTDDLPGGKPLPGMFGGTGGGIGGDSFGGMPGERATAGVGGMQIGPLGPAPLATSTGGIGSAAIPAVGSPYAAGSPMGGPMGPMGPMGGGGMGGGGEEKDRERKTWLAEEEEVWGTEPDVLTGVIGRDDTFDGPEVDSTRPAVPQTPGTPYAPSRGTSRQSRGY</sequence>
<dbReference type="OrthoDB" id="3405005at2"/>
<name>A0A4Q7UIV0_9ACTN</name>
<dbReference type="EMBL" id="SHKK01000001">
    <property type="protein sequence ID" value="RZT79453.1"/>
    <property type="molecule type" value="Genomic_DNA"/>
</dbReference>
<feature type="region of interest" description="Disordered" evidence="1">
    <location>
        <begin position="338"/>
        <end position="564"/>
    </location>
</feature>
<reference evidence="2 3" key="1">
    <citation type="submission" date="2019-02" db="EMBL/GenBank/DDBJ databases">
        <title>Sequencing the genomes of 1000 actinobacteria strains.</title>
        <authorList>
            <person name="Klenk H.-P."/>
        </authorList>
    </citation>
    <scope>NUCLEOTIDE SEQUENCE [LARGE SCALE GENOMIC DNA]</scope>
    <source>
        <strain evidence="2 3">DSM 45888</strain>
    </source>
</reference>
<feature type="compositionally biased region" description="Gly residues" evidence="1">
    <location>
        <begin position="599"/>
        <end position="617"/>
    </location>
</feature>
<proteinExistence type="predicted"/>
<evidence type="ECO:0000313" key="3">
    <source>
        <dbReference type="Proteomes" id="UP000293781"/>
    </source>
</evidence>
<feature type="compositionally biased region" description="Gly residues" evidence="1">
    <location>
        <begin position="417"/>
        <end position="494"/>
    </location>
</feature>
<accession>A0A4Q7UIV0</accession>
<feature type="compositionally biased region" description="Gly residues" evidence="1">
    <location>
        <begin position="506"/>
        <end position="516"/>
    </location>
</feature>
<feature type="compositionally biased region" description="Basic and acidic residues" evidence="1">
    <location>
        <begin position="618"/>
        <end position="629"/>
    </location>
</feature>
<dbReference type="Proteomes" id="UP000293781">
    <property type="component" value="Unassembled WGS sequence"/>
</dbReference>
<feature type="compositionally biased region" description="Gly residues" evidence="1">
    <location>
        <begin position="536"/>
        <end position="553"/>
    </location>
</feature>
<dbReference type="RefSeq" id="WP_130401883.1">
    <property type="nucleotide sequence ID" value="NZ_SHKK01000001.1"/>
</dbReference>
<gene>
    <name evidence="2" type="ORF">EV382_2652</name>
</gene>
<feature type="compositionally biased region" description="Polar residues" evidence="1">
    <location>
        <begin position="677"/>
        <end position="686"/>
    </location>
</feature>
<comment type="caution">
    <text evidence="2">The sequence shown here is derived from an EMBL/GenBank/DDBJ whole genome shotgun (WGS) entry which is preliminary data.</text>
</comment>
<organism evidence="2 3">
    <name type="scientific">Micromonospora violae</name>
    <dbReference type="NCBI Taxonomy" id="1278207"/>
    <lineage>
        <taxon>Bacteria</taxon>
        <taxon>Bacillati</taxon>
        <taxon>Actinomycetota</taxon>
        <taxon>Actinomycetes</taxon>
        <taxon>Micromonosporales</taxon>
        <taxon>Micromonosporaceae</taxon>
        <taxon>Micromonospora</taxon>
    </lineage>
</organism>
<feature type="compositionally biased region" description="Gly residues" evidence="1">
    <location>
        <begin position="338"/>
        <end position="400"/>
    </location>
</feature>
<protein>
    <submittedName>
        <fullName evidence="2">Uncharacterized protein</fullName>
    </submittedName>
</protein>